<evidence type="ECO:0000313" key="8">
    <source>
        <dbReference type="EMBL" id="KAL1303474.1"/>
    </source>
</evidence>
<dbReference type="Gene3D" id="1.10.510.10">
    <property type="entry name" value="Transferase(Phosphotransferase) domain 1"/>
    <property type="match status" value="1"/>
</dbReference>
<sequence>MSFFRASQDVSESEDTNVSRAGISASYEDVSVSRVRTIGSNASLDVDTSDAFSPSSAPASFHTMGLIHSLLEERCLYQAVTELQQRGIQVDSIQDPQVRALGHRKYLRVSRSLGGLGVIKQGFESQHYSPLRQNYLDGLDLLAQQTSTPSRPQMQKAVSQMDLALPETFRKYVTATRDMNELDDRLNRLSVDGRAPGNSLPAHPLLDETKYNREFEEFGMLGKGGYGVVFHVEHKLDGGSYAIKKVPVNHHRIRRIQQHGQSEMDEILLELRTLARLSHPNVVRYHTGWIEYAVFSSQRSASLATIDGQKLLQAPDALSRTSAVTTPSIDIQFEFDADDDIDSVSQPSALHRPSAKDDTQGIIFDYSSDGRSDVDDLTNSLSTRDASFRDNALQQTRSRQTIASVSDGEVEFVPRREVSSSSSGLEESLLSNDERAVHEPCLALHIQMSLYSMTLADFLSPSNGNVDSSAISSLRHCFHSSASLLLLLAIMDGIRYLHKEGIVHRDLKPGNIFLAVRPGTDSPPGAIDLSLCKHCNKSASSRPYNMDVCIGDFGLVSSVAKAEDDNLPLATPSRIVGTETYRPDSITRDNHPCLDVFALGIIAFELLWSFSTRMERHETLHKLKKGELPEGFDEKVHCHGLAKYIKSMVMATENHCPSLMALRQDGVELLARCER</sequence>
<reference evidence="8 9" key="1">
    <citation type="submission" date="2024-07" db="EMBL/GenBank/DDBJ databases">
        <title>Draft sequence of the Neodothiora populina.</title>
        <authorList>
            <person name="Drown D.D."/>
            <person name="Schuette U.S."/>
            <person name="Buechlein A.B."/>
            <person name="Rusch D.R."/>
            <person name="Winton L.W."/>
            <person name="Adams G.A."/>
        </authorList>
    </citation>
    <scope>NUCLEOTIDE SEQUENCE [LARGE SCALE GENOMIC DNA]</scope>
    <source>
        <strain evidence="8 9">CPC 39397</strain>
    </source>
</reference>
<dbReference type="SUPFAM" id="SSF56112">
    <property type="entry name" value="Protein kinase-like (PK-like)"/>
    <property type="match status" value="1"/>
</dbReference>
<evidence type="ECO:0000313" key="9">
    <source>
        <dbReference type="Proteomes" id="UP001562354"/>
    </source>
</evidence>
<evidence type="ECO:0000256" key="3">
    <source>
        <dbReference type="ARBA" id="ARBA00022777"/>
    </source>
</evidence>
<dbReference type="Gene3D" id="3.30.200.20">
    <property type="entry name" value="Phosphorylase Kinase, domain 1"/>
    <property type="match status" value="1"/>
</dbReference>
<dbReference type="Proteomes" id="UP001562354">
    <property type="component" value="Unassembled WGS sequence"/>
</dbReference>
<evidence type="ECO:0000256" key="5">
    <source>
        <dbReference type="ARBA" id="ARBA00037982"/>
    </source>
</evidence>
<dbReference type="PROSITE" id="PS00108">
    <property type="entry name" value="PROTEIN_KINASE_ST"/>
    <property type="match status" value="1"/>
</dbReference>
<dbReference type="EMBL" id="JBFMKM010000010">
    <property type="protein sequence ID" value="KAL1303474.1"/>
    <property type="molecule type" value="Genomic_DNA"/>
</dbReference>
<proteinExistence type="inferred from homology"/>
<evidence type="ECO:0000256" key="2">
    <source>
        <dbReference type="ARBA" id="ARBA00022741"/>
    </source>
</evidence>
<dbReference type="PANTHER" id="PTHR11042">
    <property type="entry name" value="EUKARYOTIC TRANSLATION INITIATION FACTOR 2-ALPHA KINASE EIF2-ALPHA KINASE -RELATED"/>
    <property type="match status" value="1"/>
</dbReference>
<keyword evidence="2 6" id="KW-0547">Nucleotide-binding</keyword>
<protein>
    <recommendedName>
        <fullName evidence="7">Protein kinase domain-containing protein</fullName>
    </recommendedName>
</protein>
<dbReference type="RefSeq" id="XP_069199749.1">
    <property type="nucleotide sequence ID" value="XM_069346871.1"/>
</dbReference>
<keyword evidence="3" id="KW-0418">Kinase</keyword>
<dbReference type="Pfam" id="PF00069">
    <property type="entry name" value="Pkinase"/>
    <property type="match status" value="1"/>
</dbReference>
<dbReference type="PROSITE" id="PS50011">
    <property type="entry name" value="PROTEIN_KINASE_DOM"/>
    <property type="match status" value="1"/>
</dbReference>
<dbReference type="InterPro" id="IPR011009">
    <property type="entry name" value="Kinase-like_dom_sf"/>
</dbReference>
<dbReference type="GeneID" id="95980554"/>
<name>A0ABR3PBI0_9PEZI</name>
<comment type="caution">
    <text evidence="8">The sequence shown here is derived from an EMBL/GenBank/DDBJ whole genome shotgun (WGS) entry which is preliminary data.</text>
</comment>
<evidence type="ECO:0000256" key="6">
    <source>
        <dbReference type="PROSITE-ProRule" id="PRU10141"/>
    </source>
</evidence>
<organism evidence="8 9">
    <name type="scientific">Neodothiora populina</name>
    <dbReference type="NCBI Taxonomy" id="2781224"/>
    <lineage>
        <taxon>Eukaryota</taxon>
        <taxon>Fungi</taxon>
        <taxon>Dikarya</taxon>
        <taxon>Ascomycota</taxon>
        <taxon>Pezizomycotina</taxon>
        <taxon>Dothideomycetes</taxon>
        <taxon>Dothideomycetidae</taxon>
        <taxon>Dothideales</taxon>
        <taxon>Dothioraceae</taxon>
        <taxon>Neodothiora</taxon>
    </lineage>
</organism>
<evidence type="ECO:0000256" key="4">
    <source>
        <dbReference type="ARBA" id="ARBA00022840"/>
    </source>
</evidence>
<dbReference type="SMART" id="SM00220">
    <property type="entry name" value="S_TKc"/>
    <property type="match status" value="1"/>
</dbReference>
<evidence type="ECO:0000256" key="1">
    <source>
        <dbReference type="ARBA" id="ARBA00022679"/>
    </source>
</evidence>
<feature type="binding site" evidence="6">
    <location>
        <position position="245"/>
    </location>
    <ligand>
        <name>ATP</name>
        <dbReference type="ChEBI" id="CHEBI:30616"/>
    </ligand>
</feature>
<keyword evidence="9" id="KW-1185">Reference proteome</keyword>
<dbReference type="InterPro" id="IPR017441">
    <property type="entry name" value="Protein_kinase_ATP_BS"/>
</dbReference>
<gene>
    <name evidence="8" type="ORF">AAFC00_006855</name>
</gene>
<comment type="similarity">
    <text evidence="5">Belongs to the protein kinase superfamily. Ser/Thr protein kinase family. GCN2 subfamily.</text>
</comment>
<dbReference type="PANTHER" id="PTHR11042:SF187">
    <property type="entry name" value="EUKARYOTIC TRANSLATION INITIATION FACTOR 2-ALPHA KINASE 2"/>
    <property type="match status" value="1"/>
</dbReference>
<accession>A0ABR3PBI0</accession>
<dbReference type="InterPro" id="IPR008271">
    <property type="entry name" value="Ser/Thr_kinase_AS"/>
</dbReference>
<keyword evidence="4 6" id="KW-0067">ATP-binding</keyword>
<evidence type="ECO:0000259" key="7">
    <source>
        <dbReference type="PROSITE" id="PS50011"/>
    </source>
</evidence>
<dbReference type="InterPro" id="IPR000719">
    <property type="entry name" value="Prot_kinase_dom"/>
</dbReference>
<keyword evidence="1" id="KW-0808">Transferase</keyword>
<dbReference type="PROSITE" id="PS00107">
    <property type="entry name" value="PROTEIN_KINASE_ATP"/>
    <property type="match status" value="1"/>
</dbReference>
<feature type="domain" description="Protein kinase" evidence="7">
    <location>
        <begin position="215"/>
        <end position="675"/>
    </location>
</feature>
<dbReference type="InterPro" id="IPR050339">
    <property type="entry name" value="CC_SR_Kinase"/>
</dbReference>